<evidence type="ECO:0000313" key="8">
    <source>
        <dbReference type="EMBL" id="GAA4208455.1"/>
    </source>
</evidence>
<evidence type="ECO:0000256" key="3">
    <source>
        <dbReference type="ARBA" id="ARBA00023125"/>
    </source>
</evidence>
<keyword evidence="9" id="KW-1185">Reference proteome</keyword>
<dbReference type="SMART" id="SM00421">
    <property type="entry name" value="HTH_LUXR"/>
    <property type="match status" value="1"/>
</dbReference>
<feature type="modified residue" description="4-aspartylphosphate" evidence="5">
    <location>
        <position position="54"/>
    </location>
</feature>
<accession>A0ABP8BJG3</accession>
<comment type="caution">
    <text evidence="8">The sequence shown here is derived from an EMBL/GenBank/DDBJ whole genome shotgun (WGS) entry which is preliminary data.</text>
</comment>
<organism evidence="8 9">
    <name type="scientific">Streptosporangium oxazolinicum</name>
    <dbReference type="NCBI Taxonomy" id="909287"/>
    <lineage>
        <taxon>Bacteria</taxon>
        <taxon>Bacillati</taxon>
        <taxon>Actinomycetota</taxon>
        <taxon>Actinomycetes</taxon>
        <taxon>Streptosporangiales</taxon>
        <taxon>Streptosporangiaceae</taxon>
        <taxon>Streptosporangium</taxon>
    </lineage>
</organism>
<evidence type="ECO:0000259" key="6">
    <source>
        <dbReference type="PROSITE" id="PS50043"/>
    </source>
</evidence>
<sequence>MIRVMLVDDQPMVRAGLGLILRSQPDIEVVGECGDGSEVVPCLSHRAPDVICMDVRMPGVDGVEATRRVRATGGPPVCILTTFDDQDVLWSAVDAGAAGFELKSATPENLIEAVRTVASGGTWIDGTLLGPILASYRQFARPAARFDNRINALSDRELDVLRLMARGASNREIADHLNLAETTIKSHIGTIFTKLGARDRAAAIVFAYDTGLVHPRR</sequence>
<dbReference type="PANTHER" id="PTHR43214">
    <property type="entry name" value="TWO-COMPONENT RESPONSE REGULATOR"/>
    <property type="match status" value="1"/>
</dbReference>
<dbReference type="CDD" id="cd17535">
    <property type="entry name" value="REC_NarL-like"/>
    <property type="match status" value="1"/>
</dbReference>
<dbReference type="SMART" id="SM00448">
    <property type="entry name" value="REC"/>
    <property type="match status" value="1"/>
</dbReference>
<dbReference type="InterPro" id="IPR039420">
    <property type="entry name" value="WalR-like"/>
</dbReference>
<proteinExistence type="predicted"/>
<dbReference type="RefSeq" id="WP_344922930.1">
    <property type="nucleotide sequence ID" value="NZ_BAABAQ010000019.1"/>
</dbReference>
<dbReference type="InterPro" id="IPR016032">
    <property type="entry name" value="Sig_transdc_resp-reg_C-effctor"/>
</dbReference>
<evidence type="ECO:0000256" key="1">
    <source>
        <dbReference type="ARBA" id="ARBA00022553"/>
    </source>
</evidence>
<dbReference type="PROSITE" id="PS50043">
    <property type="entry name" value="HTH_LUXR_2"/>
    <property type="match status" value="1"/>
</dbReference>
<feature type="domain" description="HTH luxR-type" evidence="6">
    <location>
        <begin position="146"/>
        <end position="211"/>
    </location>
</feature>
<reference evidence="9" key="1">
    <citation type="journal article" date="2019" name="Int. J. Syst. Evol. Microbiol.">
        <title>The Global Catalogue of Microorganisms (GCM) 10K type strain sequencing project: providing services to taxonomists for standard genome sequencing and annotation.</title>
        <authorList>
            <consortium name="The Broad Institute Genomics Platform"/>
            <consortium name="The Broad Institute Genome Sequencing Center for Infectious Disease"/>
            <person name="Wu L."/>
            <person name="Ma J."/>
        </authorList>
    </citation>
    <scope>NUCLEOTIDE SEQUENCE [LARGE SCALE GENOMIC DNA]</scope>
    <source>
        <strain evidence="9">JCM 17388</strain>
    </source>
</reference>
<evidence type="ECO:0000259" key="7">
    <source>
        <dbReference type="PROSITE" id="PS50110"/>
    </source>
</evidence>
<dbReference type="PROSITE" id="PS50110">
    <property type="entry name" value="RESPONSE_REGULATORY"/>
    <property type="match status" value="1"/>
</dbReference>
<keyword evidence="4" id="KW-0804">Transcription</keyword>
<dbReference type="Pfam" id="PF00072">
    <property type="entry name" value="Response_reg"/>
    <property type="match status" value="1"/>
</dbReference>
<dbReference type="InterPro" id="IPR000792">
    <property type="entry name" value="Tscrpt_reg_LuxR_C"/>
</dbReference>
<keyword evidence="2" id="KW-0805">Transcription regulation</keyword>
<dbReference type="Pfam" id="PF00196">
    <property type="entry name" value="GerE"/>
    <property type="match status" value="1"/>
</dbReference>
<dbReference type="Proteomes" id="UP001501251">
    <property type="component" value="Unassembled WGS sequence"/>
</dbReference>
<protein>
    <submittedName>
        <fullName evidence="8">Response regulator transcription factor</fullName>
    </submittedName>
</protein>
<keyword evidence="3" id="KW-0238">DNA-binding</keyword>
<dbReference type="Gene3D" id="3.40.50.2300">
    <property type="match status" value="1"/>
</dbReference>
<dbReference type="CDD" id="cd06170">
    <property type="entry name" value="LuxR_C_like"/>
    <property type="match status" value="1"/>
</dbReference>
<dbReference type="SUPFAM" id="SSF46894">
    <property type="entry name" value="C-terminal effector domain of the bipartite response regulators"/>
    <property type="match status" value="1"/>
</dbReference>
<dbReference type="EMBL" id="BAABAQ010000019">
    <property type="protein sequence ID" value="GAA4208455.1"/>
    <property type="molecule type" value="Genomic_DNA"/>
</dbReference>
<dbReference type="InterPro" id="IPR058245">
    <property type="entry name" value="NreC/VraR/RcsB-like_REC"/>
</dbReference>
<evidence type="ECO:0000256" key="4">
    <source>
        <dbReference type="ARBA" id="ARBA00023163"/>
    </source>
</evidence>
<name>A0ABP8BJG3_9ACTN</name>
<evidence type="ECO:0000256" key="2">
    <source>
        <dbReference type="ARBA" id="ARBA00023015"/>
    </source>
</evidence>
<keyword evidence="1 5" id="KW-0597">Phosphoprotein</keyword>
<dbReference type="PANTHER" id="PTHR43214:SF24">
    <property type="entry name" value="TRANSCRIPTIONAL REGULATORY PROTEIN NARL-RELATED"/>
    <property type="match status" value="1"/>
</dbReference>
<feature type="domain" description="Response regulatory" evidence="7">
    <location>
        <begin position="3"/>
        <end position="118"/>
    </location>
</feature>
<dbReference type="PRINTS" id="PR00038">
    <property type="entry name" value="HTHLUXR"/>
</dbReference>
<dbReference type="SUPFAM" id="SSF52172">
    <property type="entry name" value="CheY-like"/>
    <property type="match status" value="1"/>
</dbReference>
<evidence type="ECO:0000313" key="9">
    <source>
        <dbReference type="Proteomes" id="UP001501251"/>
    </source>
</evidence>
<dbReference type="InterPro" id="IPR011006">
    <property type="entry name" value="CheY-like_superfamily"/>
</dbReference>
<evidence type="ECO:0000256" key="5">
    <source>
        <dbReference type="PROSITE-ProRule" id="PRU00169"/>
    </source>
</evidence>
<gene>
    <name evidence="8" type="ORF">GCM10022252_73550</name>
</gene>
<dbReference type="InterPro" id="IPR001789">
    <property type="entry name" value="Sig_transdc_resp-reg_receiver"/>
</dbReference>